<dbReference type="Proteomes" id="UP000049979">
    <property type="component" value="Unassembled WGS sequence"/>
</dbReference>
<keyword evidence="1" id="KW-0732">Signal</keyword>
<evidence type="ECO:0000313" key="2">
    <source>
        <dbReference type="EMBL" id="CRL35505.1"/>
    </source>
</evidence>
<name>A0A0M6WHI7_9FIRM</name>
<organism evidence="2 3">
    <name type="scientific">Roseburia faecis</name>
    <dbReference type="NCBI Taxonomy" id="301302"/>
    <lineage>
        <taxon>Bacteria</taxon>
        <taxon>Bacillati</taxon>
        <taxon>Bacillota</taxon>
        <taxon>Clostridia</taxon>
        <taxon>Lachnospirales</taxon>
        <taxon>Lachnospiraceae</taxon>
        <taxon>Roseburia</taxon>
    </lineage>
</organism>
<protein>
    <recommendedName>
        <fullName evidence="4">Lipoprotein</fullName>
    </recommendedName>
</protein>
<reference evidence="3" key="1">
    <citation type="submission" date="2015-05" db="EMBL/GenBank/DDBJ databases">
        <authorList>
            <consortium name="Pathogen Informatics"/>
        </authorList>
    </citation>
    <scope>NUCLEOTIDE SEQUENCE [LARGE SCALE GENOMIC DNA]</scope>
    <source>
        <strain evidence="3">M72</strain>
    </source>
</reference>
<evidence type="ECO:0008006" key="4">
    <source>
        <dbReference type="Google" id="ProtNLM"/>
    </source>
</evidence>
<feature type="signal peptide" evidence="1">
    <location>
        <begin position="1"/>
        <end position="17"/>
    </location>
</feature>
<feature type="chain" id="PRO_5038486071" description="Lipoprotein" evidence="1">
    <location>
        <begin position="18"/>
        <end position="172"/>
    </location>
</feature>
<keyword evidence="3" id="KW-1185">Reference proteome</keyword>
<proteinExistence type="predicted"/>
<accession>A0A0M6WHI7</accession>
<dbReference type="AlphaFoldDB" id="A0A0M6WHI7"/>
<sequence length="172" mass="19381">MKKVTVLLILSLAICLAACGKKVSTPDEMLDVVKEKENISAEVDMIECGRIVDNDTTIVVGMTGENDKTYHYYAAQFSKNQDGKYKYKNAISLNDIGWQLRLCKLNTGYIIVCNNENVSTIQAVISPRNGADITKNIEINNIPFVYYLDMSNISSDYDIQYKFLNENGEEIQ</sequence>
<evidence type="ECO:0000256" key="1">
    <source>
        <dbReference type="SAM" id="SignalP"/>
    </source>
</evidence>
<dbReference type="RefSeq" id="WP_055067366.1">
    <property type="nucleotide sequence ID" value="NZ_CP173697.1"/>
</dbReference>
<gene>
    <name evidence="2" type="ORF">M72_23941</name>
</gene>
<dbReference type="STRING" id="301302.ERS852420_03257"/>
<evidence type="ECO:0000313" key="3">
    <source>
        <dbReference type="Proteomes" id="UP000049979"/>
    </source>
</evidence>
<dbReference type="EMBL" id="CVRR01000009">
    <property type="protein sequence ID" value="CRL35505.1"/>
    <property type="molecule type" value="Genomic_DNA"/>
</dbReference>